<name>M5FQU7_DACPD</name>
<keyword evidence="2" id="KW-0378">Hydrolase</keyword>
<dbReference type="GO" id="GO:0048870">
    <property type="term" value="P:cell motility"/>
    <property type="evidence" value="ECO:0007669"/>
    <property type="project" value="TreeGrafter"/>
</dbReference>
<dbReference type="OrthoDB" id="5632at2759"/>
<dbReference type="GeneID" id="63685582"/>
<keyword evidence="6" id="KW-1185">Reference proteome</keyword>
<dbReference type="GO" id="GO:0005886">
    <property type="term" value="C:plasma membrane"/>
    <property type="evidence" value="ECO:0007669"/>
    <property type="project" value="TreeGrafter"/>
</dbReference>
<dbReference type="GO" id="GO:0046856">
    <property type="term" value="P:phosphatidylinositol dephosphorylation"/>
    <property type="evidence" value="ECO:0007669"/>
    <property type="project" value="TreeGrafter"/>
</dbReference>
<dbReference type="PROSITE" id="PS50056">
    <property type="entry name" value="TYR_PHOSPHATASE_2"/>
    <property type="match status" value="1"/>
</dbReference>
<gene>
    <name evidence="5" type="ORF">DACRYDRAFT_118087</name>
</gene>
<dbReference type="PANTHER" id="PTHR12305:SF81">
    <property type="entry name" value="PHOSPHATIDYLINOSITOL 3,4,5-TRISPHOSPHATE 3-PHOSPHATASE AND DUAL-SPECIFICITY PROTEIN PHOSPHATASE PTEN"/>
    <property type="match status" value="1"/>
</dbReference>
<dbReference type="AlphaFoldDB" id="M5FQU7"/>
<dbReference type="InterPro" id="IPR029023">
    <property type="entry name" value="Tensin_phosphatase"/>
</dbReference>
<organism evidence="5 6">
    <name type="scientific">Dacryopinax primogenitus (strain DJM 731)</name>
    <name type="common">Brown rot fungus</name>
    <dbReference type="NCBI Taxonomy" id="1858805"/>
    <lineage>
        <taxon>Eukaryota</taxon>
        <taxon>Fungi</taxon>
        <taxon>Dikarya</taxon>
        <taxon>Basidiomycota</taxon>
        <taxon>Agaricomycotina</taxon>
        <taxon>Dacrymycetes</taxon>
        <taxon>Dacrymycetales</taxon>
        <taxon>Dacrymycetaceae</taxon>
        <taxon>Dacryopinax</taxon>
    </lineage>
</organism>
<reference evidence="5 6" key="1">
    <citation type="journal article" date="2012" name="Science">
        <title>The Paleozoic origin of enzymatic lignin decomposition reconstructed from 31 fungal genomes.</title>
        <authorList>
            <person name="Floudas D."/>
            <person name="Binder M."/>
            <person name="Riley R."/>
            <person name="Barry K."/>
            <person name="Blanchette R.A."/>
            <person name="Henrissat B."/>
            <person name="Martinez A.T."/>
            <person name="Otillar R."/>
            <person name="Spatafora J.W."/>
            <person name="Yadav J.S."/>
            <person name="Aerts A."/>
            <person name="Benoit I."/>
            <person name="Boyd A."/>
            <person name="Carlson A."/>
            <person name="Copeland A."/>
            <person name="Coutinho P.M."/>
            <person name="de Vries R.P."/>
            <person name="Ferreira P."/>
            <person name="Findley K."/>
            <person name="Foster B."/>
            <person name="Gaskell J."/>
            <person name="Glotzer D."/>
            <person name="Gorecki P."/>
            <person name="Heitman J."/>
            <person name="Hesse C."/>
            <person name="Hori C."/>
            <person name="Igarashi K."/>
            <person name="Jurgens J.A."/>
            <person name="Kallen N."/>
            <person name="Kersten P."/>
            <person name="Kohler A."/>
            <person name="Kuees U."/>
            <person name="Kumar T.K.A."/>
            <person name="Kuo A."/>
            <person name="LaButti K."/>
            <person name="Larrondo L.F."/>
            <person name="Lindquist E."/>
            <person name="Ling A."/>
            <person name="Lombard V."/>
            <person name="Lucas S."/>
            <person name="Lundell T."/>
            <person name="Martin R."/>
            <person name="McLaughlin D.J."/>
            <person name="Morgenstern I."/>
            <person name="Morin E."/>
            <person name="Murat C."/>
            <person name="Nagy L.G."/>
            <person name="Nolan M."/>
            <person name="Ohm R.A."/>
            <person name="Patyshakuliyeva A."/>
            <person name="Rokas A."/>
            <person name="Ruiz-Duenas F.J."/>
            <person name="Sabat G."/>
            <person name="Salamov A."/>
            <person name="Samejima M."/>
            <person name="Schmutz J."/>
            <person name="Slot J.C."/>
            <person name="St John F."/>
            <person name="Stenlid J."/>
            <person name="Sun H."/>
            <person name="Sun S."/>
            <person name="Syed K."/>
            <person name="Tsang A."/>
            <person name="Wiebenga A."/>
            <person name="Young D."/>
            <person name="Pisabarro A."/>
            <person name="Eastwood D.C."/>
            <person name="Martin F."/>
            <person name="Cullen D."/>
            <person name="Grigoriev I.V."/>
            <person name="Hibbett D.S."/>
        </authorList>
    </citation>
    <scope>NUCLEOTIDE SEQUENCE [LARGE SCALE GENOMIC DNA]</scope>
    <source>
        <strain evidence="5 6">DJM-731 SS1</strain>
    </source>
</reference>
<dbReference type="GO" id="GO:0004725">
    <property type="term" value="F:protein tyrosine phosphatase activity"/>
    <property type="evidence" value="ECO:0007669"/>
    <property type="project" value="TreeGrafter"/>
</dbReference>
<dbReference type="HOGENOM" id="CLU_921406_0_0_1"/>
<evidence type="ECO:0000313" key="6">
    <source>
        <dbReference type="Proteomes" id="UP000030653"/>
    </source>
</evidence>
<dbReference type="GO" id="GO:0051896">
    <property type="term" value="P:regulation of phosphatidylinositol 3-kinase/protein kinase B signal transduction"/>
    <property type="evidence" value="ECO:0007669"/>
    <property type="project" value="TreeGrafter"/>
</dbReference>
<feature type="domain" description="Tyrosine specific protein phosphatases" evidence="3">
    <location>
        <begin position="67"/>
        <end position="122"/>
    </location>
</feature>
<accession>M5FQU7</accession>
<dbReference type="Pfam" id="PF22784">
    <property type="entry name" value="PTP-SAK"/>
    <property type="match status" value="1"/>
</dbReference>
<dbReference type="RefSeq" id="XP_040626248.1">
    <property type="nucleotide sequence ID" value="XM_040770520.1"/>
</dbReference>
<dbReference type="GO" id="GO:0042995">
    <property type="term" value="C:cell projection"/>
    <property type="evidence" value="ECO:0007669"/>
    <property type="project" value="TreeGrafter"/>
</dbReference>
<feature type="domain" description="Phosphatase tensin-type" evidence="4">
    <location>
        <begin position="1"/>
        <end position="170"/>
    </location>
</feature>
<sequence length="302" mass="33449">MTFASSSSIDMPTSIGYSTYACPVTENAYDPAFFGGRVSRYPFPDHHAPPLALLALAVREMQAWLLGDPDRVIVVHCKAGKGRSGTIACAYLLTLEAPPTGPKLQKSMTAKEWAVRRAEELLRLAEEDLEELEDWEAQTEGNGSPTTARRALIPNRRKTIKNQAISRDQPIDHGRLFPEIQQVAISHTRFASIRHVPAPSMVNTRCATASRHPQIHHDPPKIHLNRVSNRSLSPIPVAKIKERGVGMSLQAEKGLRRNYEAGVLASELKNGEWDKKKMIREFGRLERSAVVEEGGILTLVPG</sequence>
<dbReference type="InterPro" id="IPR029021">
    <property type="entry name" value="Prot-tyrosine_phosphatase-like"/>
</dbReference>
<dbReference type="InterPro" id="IPR051281">
    <property type="entry name" value="Dual-spec_lipid-protein_phosph"/>
</dbReference>
<dbReference type="GO" id="GO:0043491">
    <property type="term" value="P:phosphatidylinositol 3-kinase/protein kinase B signal transduction"/>
    <property type="evidence" value="ECO:0007669"/>
    <property type="project" value="TreeGrafter"/>
</dbReference>
<dbReference type="InterPro" id="IPR057023">
    <property type="entry name" value="PTP-SAK"/>
</dbReference>
<dbReference type="PROSITE" id="PS00383">
    <property type="entry name" value="TYR_PHOSPHATASE_1"/>
    <property type="match status" value="1"/>
</dbReference>
<dbReference type="EMBL" id="JH795870">
    <property type="protein sequence ID" value="EJT99350.1"/>
    <property type="molecule type" value="Genomic_DNA"/>
</dbReference>
<dbReference type="PROSITE" id="PS51181">
    <property type="entry name" value="PPASE_TENSIN"/>
    <property type="match status" value="1"/>
</dbReference>
<evidence type="ECO:0000313" key="5">
    <source>
        <dbReference type="EMBL" id="EJT99350.1"/>
    </source>
</evidence>
<dbReference type="EC" id="3.1.3.67" evidence="1"/>
<dbReference type="Gene3D" id="3.90.190.10">
    <property type="entry name" value="Protein tyrosine phosphatase superfamily"/>
    <property type="match status" value="1"/>
</dbReference>
<evidence type="ECO:0000259" key="3">
    <source>
        <dbReference type="PROSITE" id="PS50056"/>
    </source>
</evidence>
<dbReference type="STRING" id="1858805.M5FQU7"/>
<dbReference type="GO" id="GO:0005634">
    <property type="term" value="C:nucleus"/>
    <property type="evidence" value="ECO:0007669"/>
    <property type="project" value="TreeGrafter"/>
</dbReference>
<dbReference type="PANTHER" id="PTHR12305">
    <property type="entry name" value="PHOSPHATASE WITH HOMOLOGY TO TENSIN"/>
    <property type="match status" value="1"/>
</dbReference>
<proteinExistence type="predicted"/>
<dbReference type="Proteomes" id="UP000030653">
    <property type="component" value="Unassembled WGS sequence"/>
</dbReference>
<dbReference type="GO" id="GO:0005829">
    <property type="term" value="C:cytosol"/>
    <property type="evidence" value="ECO:0007669"/>
    <property type="project" value="TreeGrafter"/>
</dbReference>
<dbReference type="InterPro" id="IPR000387">
    <property type="entry name" value="Tyr_Pase_dom"/>
</dbReference>
<dbReference type="InterPro" id="IPR016130">
    <property type="entry name" value="Tyr_Pase_AS"/>
</dbReference>
<evidence type="ECO:0000256" key="1">
    <source>
        <dbReference type="ARBA" id="ARBA00013015"/>
    </source>
</evidence>
<evidence type="ECO:0000259" key="4">
    <source>
        <dbReference type="PROSITE" id="PS51181"/>
    </source>
</evidence>
<dbReference type="SUPFAM" id="SSF52799">
    <property type="entry name" value="(Phosphotyrosine protein) phosphatases II"/>
    <property type="match status" value="1"/>
</dbReference>
<protein>
    <recommendedName>
        <fullName evidence="1">phosphatidylinositol-3,4,5-trisphosphate 3-phosphatase</fullName>
        <ecNumber evidence="1">3.1.3.67</ecNumber>
    </recommendedName>
</protein>
<dbReference type="GO" id="GO:0016314">
    <property type="term" value="F:phosphatidylinositol-3,4,5-trisphosphate 3-phosphatase activity"/>
    <property type="evidence" value="ECO:0007669"/>
    <property type="project" value="UniProtKB-EC"/>
</dbReference>
<evidence type="ECO:0000256" key="2">
    <source>
        <dbReference type="ARBA" id="ARBA00022801"/>
    </source>
</evidence>